<keyword evidence="2" id="KW-1185">Reference proteome</keyword>
<evidence type="ECO:0000313" key="2">
    <source>
        <dbReference type="Proteomes" id="UP001177021"/>
    </source>
</evidence>
<evidence type="ECO:0000313" key="1">
    <source>
        <dbReference type="EMBL" id="CAJ2638345.1"/>
    </source>
</evidence>
<accession>A0ACB0J2J6</accession>
<comment type="caution">
    <text evidence="1">The sequence shown here is derived from an EMBL/GenBank/DDBJ whole genome shotgun (WGS) entry which is preliminary data.</text>
</comment>
<dbReference type="Proteomes" id="UP001177021">
    <property type="component" value="Unassembled WGS sequence"/>
</dbReference>
<reference evidence="1" key="1">
    <citation type="submission" date="2023-10" db="EMBL/GenBank/DDBJ databases">
        <authorList>
            <person name="Rodriguez Cubillos JULIANA M."/>
            <person name="De Vega J."/>
        </authorList>
    </citation>
    <scope>NUCLEOTIDE SEQUENCE</scope>
</reference>
<gene>
    <name evidence="1" type="ORF">MILVUS5_LOCUS8577</name>
</gene>
<proteinExistence type="predicted"/>
<organism evidence="1 2">
    <name type="scientific">Trifolium pratense</name>
    <name type="common">Red clover</name>
    <dbReference type="NCBI Taxonomy" id="57577"/>
    <lineage>
        <taxon>Eukaryota</taxon>
        <taxon>Viridiplantae</taxon>
        <taxon>Streptophyta</taxon>
        <taxon>Embryophyta</taxon>
        <taxon>Tracheophyta</taxon>
        <taxon>Spermatophyta</taxon>
        <taxon>Magnoliopsida</taxon>
        <taxon>eudicotyledons</taxon>
        <taxon>Gunneridae</taxon>
        <taxon>Pentapetalae</taxon>
        <taxon>rosids</taxon>
        <taxon>fabids</taxon>
        <taxon>Fabales</taxon>
        <taxon>Fabaceae</taxon>
        <taxon>Papilionoideae</taxon>
        <taxon>50 kb inversion clade</taxon>
        <taxon>NPAAA clade</taxon>
        <taxon>Hologalegina</taxon>
        <taxon>IRL clade</taxon>
        <taxon>Trifolieae</taxon>
        <taxon>Trifolium</taxon>
    </lineage>
</organism>
<name>A0ACB0J2J6_TRIPR</name>
<protein>
    <submittedName>
        <fullName evidence="1">Uncharacterized protein</fullName>
    </submittedName>
</protein>
<sequence length="392" mass="43612">MESPTFVSKARTAFHSAAAKAERVLLDFKSDRDKQSPNSFTTQSGIESPSSSENESKLRGVPKHPIKSRPKNIGIKQDWQEKFRNIRIGRKEVEAEDTDKVGDANMAIPFYDENLYILNVKNDLEAKASEVIPSVEALNAATKDPIAASSVLKQLAIAVEAGMLREKEDKLTSEFSRDEKVVLLINALFDPEEDFLRRKIDSNPEENDITSLARDIHGAPPESLVVKLAEIVGNYKALRKMALFWCSIVAELRKFWYEEQYIPGVPQNEIPDLKTCLLNQHFQVINCCISRKRLRIVATESLDSMMMQASSSIKESANDDDGVPASPVLYARLNTGERVLRLGANCPSGDLTLLETGEPVYSPVTQEGPLLTEDLIRETEEFVLWTGSVGAG</sequence>
<dbReference type="EMBL" id="CASHSV030000013">
    <property type="protein sequence ID" value="CAJ2638345.1"/>
    <property type="molecule type" value="Genomic_DNA"/>
</dbReference>